<gene>
    <name evidence="1" type="ORF">IGS68_09475</name>
</gene>
<organism evidence="1 2">
    <name type="scientific">Skermanella cutis</name>
    <dbReference type="NCBI Taxonomy" id="2775420"/>
    <lineage>
        <taxon>Bacteria</taxon>
        <taxon>Pseudomonadati</taxon>
        <taxon>Pseudomonadota</taxon>
        <taxon>Alphaproteobacteria</taxon>
        <taxon>Rhodospirillales</taxon>
        <taxon>Azospirillaceae</taxon>
        <taxon>Skermanella</taxon>
    </lineage>
</organism>
<evidence type="ECO:0000313" key="1">
    <source>
        <dbReference type="EMBL" id="QQP91410.1"/>
    </source>
</evidence>
<evidence type="ECO:0000313" key="2">
    <source>
        <dbReference type="Proteomes" id="UP000595197"/>
    </source>
</evidence>
<dbReference type="RefSeq" id="WP_201079284.1">
    <property type="nucleotide sequence ID" value="NZ_CP067420.1"/>
</dbReference>
<accession>A0ABX7BCU4</accession>
<proteinExistence type="predicted"/>
<name>A0ABX7BCU4_9PROT</name>
<dbReference type="EMBL" id="CP067420">
    <property type="protein sequence ID" value="QQP91410.1"/>
    <property type="molecule type" value="Genomic_DNA"/>
</dbReference>
<keyword evidence="2" id="KW-1185">Reference proteome</keyword>
<sequence length="180" mass="19066">MTSRIATKDAPMRVAAAMVTALILVPGLSHGAAIASEKANGLTLDPPSGWRRSQEGANVVYRTETCSLSVLAPRAMGGDRPVPFFQQTWNSVKGSLRVLREQPPTQMRTGDGSVGRYASAVVDSGVDERVVAVFMASDSRDAHFMVFTGEAADCEPHLPRAEAAMRSVTLGQRGAAPSPL</sequence>
<dbReference type="Proteomes" id="UP000595197">
    <property type="component" value="Chromosome"/>
</dbReference>
<reference evidence="1" key="1">
    <citation type="submission" date="2021-02" db="EMBL/GenBank/DDBJ databases">
        <title>Skermanella TT6 skin isolate.</title>
        <authorList>
            <person name="Lee K."/>
            <person name="Ganzorig M."/>
        </authorList>
    </citation>
    <scope>NUCLEOTIDE SEQUENCE</scope>
    <source>
        <strain evidence="1">TT6</strain>
    </source>
</reference>
<protein>
    <submittedName>
        <fullName evidence="1">Uncharacterized protein</fullName>
    </submittedName>
</protein>